<evidence type="ECO:0000256" key="9">
    <source>
        <dbReference type="ARBA" id="ARBA00023015"/>
    </source>
</evidence>
<evidence type="ECO:0000259" key="15">
    <source>
        <dbReference type="PROSITE" id="PS50102"/>
    </source>
</evidence>
<dbReference type="GO" id="GO:0005694">
    <property type="term" value="C:chromosome"/>
    <property type="evidence" value="ECO:0007669"/>
    <property type="project" value="UniProtKB-SubCell"/>
</dbReference>
<feature type="domain" description="Post-SET" evidence="17">
    <location>
        <begin position="1861"/>
        <end position="1877"/>
    </location>
</feature>
<dbReference type="EMBL" id="JAFHDT010000017">
    <property type="protein sequence ID" value="KAI7797657.1"/>
    <property type="molecule type" value="Genomic_DNA"/>
</dbReference>
<feature type="compositionally biased region" description="Basic and acidic residues" evidence="14">
    <location>
        <begin position="531"/>
        <end position="550"/>
    </location>
</feature>
<dbReference type="SUPFAM" id="SSF54928">
    <property type="entry name" value="RNA-binding domain, RBD"/>
    <property type="match status" value="1"/>
</dbReference>
<evidence type="ECO:0000256" key="12">
    <source>
        <dbReference type="ARBA" id="ARBA00023242"/>
    </source>
</evidence>
<feature type="compositionally biased region" description="Basic and acidic residues" evidence="14">
    <location>
        <begin position="1007"/>
        <end position="1018"/>
    </location>
</feature>
<feature type="compositionally biased region" description="Basic and acidic residues" evidence="14">
    <location>
        <begin position="977"/>
        <end position="987"/>
    </location>
</feature>
<keyword evidence="7" id="KW-0156">Chromatin regulator</keyword>
<dbReference type="SMART" id="SM00317">
    <property type="entry name" value="SET"/>
    <property type="match status" value="1"/>
</dbReference>
<dbReference type="InterPro" id="IPR003616">
    <property type="entry name" value="Post-SET_dom"/>
</dbReference>
<dbReference type="SUPFAM" id="SSF82199">
    <property type="entry name" value="SET domain"/>
    <property type="match status" value="1"/>
</dbReference>
<evidence type="ECO:0000313" key="18">
    <source>
        <dbReference type="EMBL" id="KAI7797657.1"/>
    </source>
</evidence>
<dbReference type="GO" id="GO:0032259">
    <property type="term" value="P:methylation"/>
    <property type="evidence" value="ECO:0007669"/>
    <property type="project" value="UniProtKB-KW"/>
</dbReference>
<feature type="compositionally biased region" description="Acidic residues" evidence="14">
    <location>
        <begin position="1102"/>
        <end position="1115"/>
    </location>
</feature>
<evidence type="ECO:0000256" key="3">
    <source>
        <dbReference type="ARBA" id="ARBA00022454"/>
    </source>
</evidence>
<dbReference type="PROSITE" id="PS50868">
    <property type="entry name" value="POST_SET"/>
    <property type="match status" value="1"/>
</dbReference>
<evidence type="ECO:0000256" key="5">
    <source>
        <dbReference type="ARBA" id="ARBA00022679"/>
    </source>
</evidence>
<dbReference type="FunFam" id="3.30.70.330:FF:000178">
    <property type="entry name" value="Histone-lysine N-methyltransferase"/>
    <property type="match status" value="1"/>
</dbReference>
<keyword evidence="11" id="KW-0804">Transcription</keyword>
<keyword evidence="8 13" id="KW-0694">RNA-binding</keyword>
<feature type="region of interest" description="Disordered" evidence="14">
    <location>
        <begin position="1320"/>
        <end position="1356"/>
    </location>
</feature>
<comment type="subcellular location">
    <subcellularLocation>
        <location evidence="2">Chromosome</location>
    </subcellularLocation>
    <subcellularLocation>
        <location evidence="1">Nucleus</location>
    </subcellularLocation>
</comment>
<dbReference type="GO" id="GO:0042800">
    <property type="term" value="F:histone H3K4 methyltransferase activity"/>
    <property type="evidence" value="ECO:0007669"/>
    <property type="project" value="InterPro"/>
</dbReference>
<feature type="compositionally biased region" description="Polar residues" evidence="14">
    <location>
        <begin position="1278"/>
        <end position="1296"/>
    </location>
</feature>
<protein>
    <submittedName>
        <fullName evidence="18">Histone-lysine N-methyltransferase SETD1B</fullName>
    </submittedName>
</protein>
<feature type="non-terminal residue" evidence="18">
    <location>
        <position position="1877"/>
    </location>
</feature>
<evidence type="ECO:0000259" key="17">
    <source>
        <dbReference type="PROSITE" id="PS50868"/>
    </source>
</evidence>
<feature type="region of interest" description="Disordered" evidence="14">
    <location>
        <begin position="659"/>
        <end position="689"/>
    </location>
</feature>
<feature type="compositionally biased region" description="Basic and acidic residues" evidence="14">
    <location>
        <begin position="511"/>
        <end position="522"/>
    </location>
</feature>
<dbReference type="SMART" id="SM01291">
    <property type="entry name" value="N-SET"/>
    <property type="match status" value="1"/>
</dbReference>
<feature type="compositionally biased region" description="Basic and acidic residues" evidence="14">
    <location>
        <begin position="1543"/>
        <end position="1562"/>
    </location>
</feature>
<feature type="region of interest" description="Disordered" evidence="14">
    <location>
        <begin position="1243"/>
        <end position="1297"/>
    </location>
</feature>
<dbReference type="SMART" id="SM00508">
    <property type="entry name" value="PostSET"/>
    <property type="match status" value="1"/>
</dbReference>
<dbReference type="SMART" id="SM00360">
    <property type="entry name" value="RRM"/>
    <property type="match status" value="1"/>
</dbReference>
<proteinExistence type="predicted"/>
<feature type="compositionally biased region" description="Polar residues" evidence="14">
    <location>
        <begin position="360"/>
        <end position="369"/>
    </location>
</feature>
<gene>
    <name evidence="18" type="ORF">IRJ41_019541</name>
</gene>
<feature type="region of interest" description="Disordered" evidence="14">
    <location>
        <begin position="360"/>
        <end position="381"/>
    </location>
</feature>
<feature type="region of interest" description="Disordered" evidence="14">
    <location>
        <begin position="1529"/>
        <end position="1568"/>
    </location>
</feature>
<comment type="caution">
    <text evidence="18">The sequence shown here is derived from an EMBL/GenBank/DDBJ whole genome shotgun (WGS) entry which is preliminary data.</text>
</comment>
<dbReference type="Gene3D" id="3.30.70.330">
    <property type="match status" value="1"/>
</dbReference>
<feature type="compositionally biased region" description="Low complexity" evidence="14">
    <location>
        <begin position="1083"/>
        <end position="1093"/>
    </location>
</feature>
<feature type="compositionally biased region" description="Acidic residues" evidence="14">
    <location>
        <begin position="997"/>
        <end position="1006"/>
    </location>
</feature>
<dbReference type="InterPro" id="IPR037841">
    <property type="entry name" value="SET_SETD1A/B"/>
</dbReference>
<keyword evidence="19" id="KW-1185">Reference proteome</keyword>
<evidence type="ECO:0000256" key="14">
    <source>
        <dbReference type="SAM" id="MobiDB-lite"/>
    </source>
</evidence>
<dbReference type="FunFam" id="2.170.270.10:FF:000010">
    <property type="entry name" value="Histone-lysine N-methyltransferase"/>
    <property type="match status" value="1"/>
</dbReference>
<feature type="compositionally biased region" description="Polar residues" evidence="14">
    <location>
        <begin position="266"/>
        <end position="310"/>
    </location>
</feature>
<feature type="region of interest" description="Disordered" evidence="14">
    <location>
        <begin position="266"/>
        <end position="320"/>
    </location>
</feature>
<dbReference type="Pfam" id="PF11764">
    <property type="entry name" value="N-SET"/>
    <property type="match status" value="1"/>
</dbReference>
<evidence type="ECO:0000313" key="19">
    <source>
        <dbReference type="Proteomes" id="UP001059041"/>
    </source>
</evidence>
<keyword evidence="9" id="KW-0805">Transcription regulation</keyword>
<sequence length="1877" mass="210938">YESVEKEGQQKDNETFIKNNRSQNVEDAAPNWSSYKLILDPILTSESQKLYRYDGQQFSAPHPGCFPVDVVRDPRIARFWRKFKEVDLTVSKFKVDEYYVGSPKELTFTRLNDNIRDGFLFDMCKQFGEVQELNVLYNPKNTKHLGIAKVIFESVKAAKYAVQKLHNTSVMGNNIHVEFDPKGIKRKRYFQMLVSGLYTPFTLPVGDEGWGPQSPSSITDCFTECEPLKKLSYAFSSSSSSIFNGSPSLDCSTPLSMDTAYSSMHQDTPSSFWQTPQYQETPCTPSLTNSRPGTPSQCERTQNEALRTTPNASSSQQSISNISQLQSAQLQAVSEKPSIIQGAVQNLWIQSGLKNECFPNTQRTPGNNSHFRRGHRGRPLGSKYQNAYNRRPEHHYIHRPVYRGFHNCSGSSSSHVPSSKFQEHPKSDKLKSITQYTYDKNKPDVCLSQNFTRSVKNRSVNHKSVFEDTVLETLPQNTIGVDVHHFRPDMQNNAENNLSEIPSQVPCKTTQEVDHNRGKNDLQQDQFSRSYTHEKCLSSETTQDKSDPTRPESPSPAAKPNSLDSRIQMLLSAGSPVLPILSQECSDSETTTEDHDIDSVFQPQLSSKAPSSSNPEPDEVLNCDQNNTVNVGSHSRDCFPESGIEDVSPTPLLNLADEEHEHQSAQRSSSITVNLTSNEDDNTSDEPSTIPVICSNRSYVSSISSQIAPPQMLIPPPTHFPSLSSNIPSNLPLPPPVSLLIPAYPPPKVKQVCRPPNWKSPMALPIPTRITQGQASFSPAFPPPPFNFITHCPPYPSPRCSSTMLRYRPPWPPHPMPRFNPSVPPPGYMPLKESLSKTTVDGVLAVVASELQAIVKKDIHRRMIEIVAFKAFDRWWDDKEQAAKVSAPSVTVKIGGNKDNKPKGIEKCLKMGTSGCEGTVLSTGKILSWHGAIKLPSFKRKNQMAQDSSEVKRICPLPSPDHSDEGPEQKTAIVNDGEDKGSEDALVKRRHCRPLELDSDEEENEENSQKVEDPKSEDVQMSGQRKADELNEDKEVETIREDEDYSDTDVVSNTSLGSPASQSQGYNSFVSPRTVSDSPTVNGSSESSRSFSDSSDDRSEDFSDSLSSEEEDQLDGESSSPESQVNHRSMAEVIWISSDEDDNDNREMMDTPVYSSFTHWEEDLDPPVTPSAPFSVESDVDHTWLDLDSRIAEDPEEELSVRVYMQGLKLPEPLRYTLQDPVKHYLTKRYKLPDPVIFFSDHEPELLSPPSPSYTELSDDLDTPNSTDSEDQGVITETAENSLNLRPITPTGSLSDSDLEMDLGCRLSPPAVEVVELPHTPGGCLENDELEDHVLPPGPPTPLPPPPSPTGTQELPCSPLYDCPPLALSYPVYEERPKTPGRMNGPAHIYDSEGMTSSGLRIGNPLCFPNTSPCADSGIPRTPGRDMSLSPPVVNQRDLWADRHPPSQELVHMWAGGRRPRTPDHQNANLDIDGHSNHQVSATLDATRLKRRRERIKMKRRKIEMQQIKQFRTANERSLLHVEDVSTKSSSNQILRPSNHICDAPRRLDDSPNQRVLEKPRPQESSYPWRTWRESRPHISMFSPRSKRREKLLIHAVWTKGVNEEEIAHLKATYEKLLLQNNDRDWLRKTRWNPHPPTSIPDDMARRWLDGVRNHMTGCARSEGYYYISKREKLRYISDAHSSSEEFTGDAQGKSAPAQIPPSSRSGSELRAEQRRLLSSFSCDSDLLKFNQLKFRRKKLRFGKSRIHDWGLFAEEPIAADEMIIEYVGQSIRQVIADMREGRYEKEGIGSSYLFRVDQDAIIDATKCGNLARFINHSCNPNCYAKVITVEAQKKIVIYSRQPIGVNEEITYDYKFPIEDEKIPCLCGAENCRGTLN</sequence>
<dbReference type="Proteomes" id="UP001059041">
    <property type="component" value="Linkage Group LG17"/>
</dbReference>
<keyword evidence="3" id="KW-0158">Chromosome</keyword>
<keyword evidence="6" id="KW-0949">S-adenosyl-L-methionine</keyword>
<keyword evidence="12" id="KW-0539">Nucleus</keyword>
<feature type="compositionally biased region" description="Acidic residues" evidence="14">
    <location>
        <begin position="1030"/>
        <end position="1047"/>
    </location>
</feature>
<dbReference type="InterPro" id="IPR035979">
    <property type="entry name" value="RBD_domain_sf"/>
</dbReference>
<evidence type="ECO:0000256" key="7">
    <source>
        <dbReference type="ARBA" id="ARBA00022853"/>
    </source>
</evidence>
<evidence type="ECO:0000256" key="6">
    <source>
        <dbReference type="ARBA" id="ARBA00022691"/>
    </source>
</evidence>
<keyword evidence="4" id="KW-0489">Methyltransferase</keyword>
<dbReference type="GO" id="GO:0048188">
    <property type="term" value="C:Set1C/COMPASS complex"/>
    <property type="evidence" value="ECO:0007669"/>
    <property type="project" value="InterPro"/>
</dbReference>
<reference evidence="18" key="1">
    <citation type="submission" date="2021-02" db="EMBL/GenBank/DDBJ databases">
        <title>Comparative genomics reveals that relaxation of natural selection precedes convergent phenotypic evolution of cavefish.</title>
        <authorList>
            <person name="Peng Z."/>
        </authorList>
    </citation>
    <scope>NUCLEOTIDE SEQUENCE</scope>
    <source>
        <tissue evidence="18">Muscle</tissue>
    </source>
</reference>
<evidence type="ECO:0000256" key="10">
    <source>
        <dbReference type="ARBA" id="ARBA00023159"/>
    </source>
</evidence>
<feature type="compositionally biased region" description="Polar residues" evidence="14">
    <location>
        <begin position="1049"/>
        <end position="1082"/>
    </location>
</feature>
<name>A0A9W7WDX9_TRIRA</name>
<keyword evidence="5" id="KW-0808">Transferase</keyword>
<feature type="domain" description="RRM" evidence="15">
    <location>
        <begin position="96"/>
        <end position="182"/>
    </location>
</feature>
<evidence type="ECO:0000256" key="4">
    <source>
        <dbReference type="ARBA" id="ARBA00022603"/>
    </source>
</evidence>
<feature type="region of interest" description="Disordered" evidence="14">
    <location>
        <begin position="625"/>
        <end position="645"/>
    </location>
</feature>
<evidence type="ECO:0000256" key="2">
    <source>
        <dbReference type="ARBA" id="ARBA00004286"/>
    </source>
</evidence>
<feature type="domain" description="SET" evidence="16">
    <location>
        <begin position="1738"/>
        <end position="1855"/>
    </location>
</feature>
<feature type="compositionally biased region" description="Low complexity" evidence="14">
    <location>
        <begin position="311"/>
        <end position="320"/>
    </location>
</feature>
<dbReference type="GO" id="GO:0003723">
    <property type="term" value="F:RNA binding"/>
    <property type="evidence" value="ECO:0007669"/>
    <property type="project" value="UniProtKB-UniRule"/>
</dbReference>
<dbReference type="PROSITE" id="PS50280">
    <property type="entry name" value="SET"/>
    <property type="match status" value="1"/>
</dbReference>
<evidence type="ECO:0000256" key="1">
    <source>
        <dbReference type="ARBA" id="ARBA00004123"/>
    </source>
</evidence>
<dbReference type="PANTHER" id="PTHR45814">
    <property type="entry name" value="HISTONE-LYSINE N-METHYLTRANSFERASE SETD1"/>
    <property type="match status" value="1"/>
</dbReference>
<dbReference type="Pfam" id="PF00076">
    <property type="entry name" value="RRM_1"/>
    <property type="match status" value="1"/>
</dbReference>
<dbReference type="InterPro" id="IPR001214">
    <property type="entry name" value="SET_dom"/>
</dbReference>
<evidence type="ECO:0000256" key="8">
    <source>
        <dbReference type="ARBA" id="ARBA00022884"/>
    </source>
</evidence>
<dbReference type="Pfam" id="PF00856">
    <property type="entry name" value="SET"/>
    <property type="match status" value="1"/>
</dbReference>
<feature type="region of interest" description="Disordered" evidence="14">
    <location>
        <begin position="1685"/>
        <end position="1709"/>
    </location>
</feature>
<dbReference type="InterPro" id="IPR000504">
    <property type="entry name" value="RRM_dom"/>
</dbReference>
<dbReference type="PANTHER" id="PTHR45814:SF1">
    <property type="entry name" value="HISTONE-LYSINE N-METHYLTRANSFERASE SETD1B"/>
    <property type="match status" value="1"/>
</dbReference>
<dbReference type="InterPro" id="IPR046341">
    <property type="entry name" value="SET_dom_sf"/>
</dbReference>
<evidence type="ECO:0000259" key="16">
    <source>
        <dbReference type="PROSITE" id="PS50280"/>
    </source>
</evidence>
<accession>A0A9W7WDX9</accession>
<keyword evidence="10" id="KW-0010">Activator</keyword>
<dbReference type="InterPro" id="IPR024657">
    <property type="entry name" value="COMPASS_Set1_N-SET"/>
</dbReference>
<dbReference type="PROSITE" id="PS50102">
    <property type="entry name" value="RRM"/>
    <property type="match status" value="1"/>
</dbReference>
<feature type="region of interest" description="Disordered" evidence="14">
    <location>
        <begin position="940"/>
        <end position="1150"/>
    </location>
</feature>
<organism evidence="18 19">
    <name type="scientific">Triplophysa rosa</name>
    <name type="common">Cave loach</name>
    <dbReference type="NCBI Taxonomy" id="992332"/>
    <lineage>
        <taxon>Eukaryota</taxon>
        <taxon>Metazoa</taxon>
        <taxon>Chordata</taxon>
        <taxon>Craniata</taxon>
        <taxon>Vertebrata</taxon>
        <taxon>Euteleostomi</taxon>
        <taxon>Actinopterygii</taxon>
        <taxon>Neopterygii</taxon>
        <taxon>Teleostei</taxon>
        <taxon>Ostariophysi</taxon>
        <taxon>Cypriniformes</taxon>
        <taxon>Nemacheilidae</taxon>
        <taxon>Triplophysa</taxon>
    </lineage>
</organism>
<evidence type="ECO:0000256" key="13">
    <source>
        <dbReference type="PROSITE-ProRule" id="PRU00176"/>
    </source>
</evidence>
<dbReference type="CDD" id="cd19169">
    <property type="entry name" value="SET_SETD1"/>
    <property type="match status" value="1"/>
</dbReference>
<dbReference type="InterPro" id="IPR044570">
    <property type="entry name" value="Set1-like"/>
</dbReference>
<dbReference type="InterPro" id="IPR012677">
    <property type="entry name" value="Nucleotide-bd_a/b_plait_sf"/>
</dbReference>
<feature type="compositionally biased region" description="Polar residues" evidence="14">
    <location>
        <begin position="665"/>
        <end position="677"/>
    </location>
</feature>
<feature type="region of interest" description="Disordered" evidence="14">
    <location>
        <begin position="508"/>
        <end position="562"/>
    </location>
</feature>
<evidence type="ECO:0000256" key="11">
    <source>
        <dbReference type="ARBA" id="ARBA00023163"/>
    </source>
</evidence>
<dbReference type="Gene3D" id="2.170.270.10">
    <property type="entry name" value="SET domain"/>
    <property type="match status" value="1"/>
</dbReference>
<feature type="compositionally biased region" description="Pro residues" evidence="14">
    <location>
        <begin position="1336"/>
        <end position="1349"/>
    </location>
</feature>